<organism evidence="2">
    <name type="scientific">Homo sapiens</name>
    <name type="common">Human</name>
    <dbReference type="NCBI Taxonomy" id="9606"/>
    <lineage>
        <taxon>Eukaryota</taxon>
        <taxon>Metazoa</taxon>
        <taxon>Chordata</taxon>
        <taxon>Craniata</taxon>
        <taxon>Vertebrata</taxon>
        <taxon>Euteleostomi</taxon>
        <taxon>Mammalia</taxon>
        <taxon>Eutheria</taxon>
        <taxon>Euarchontoglires</taxon>
        <taxon>Primates</taxon>
        <taxon>Haplorrhini</taxon>
        <taxon>Catarrhini</taxon>
        <taxon>Hominidae</taxon>
        <taxon>Homo</taxon>
    </lineage>
</organism>
<reference evidence="2" key="1">
    <citation type="journal article" date="2003" name="Science">
        <title>Human chromosome 7: DNA sequence and biology.</title>
        <authorList>
            <person name="Scherer S.W."/>
            <person name="Cheung J."/>
            <person name="MacDonald J.R."/>
            <person name="Osborne L.R."/>
            <person name="Nakabayashi K."/>
            <person name="Herbrick J.A."/>
            <person name="Carson A.R."/>
            <person name="Parker-Katiraee L."/>
            <person name="Skaug J."/>
            <person name="Khaja R."/>
            <person name="Zhang J."/>
            <person name="Hudek A.K."/>
            <person name="Li M."/>
            <person name="Haddad M."/>
            <person name="Duggan G.E."/>
            <person name="Fernandez B.A."/>
            <person name="Kanematsu E."/>
            <person name="Gentles S."/>
            <person name="Christopoulos C.C."/>
            <person name="Choufani S."/>
            <person name="Kwasnicka D."/>
            <person name="Zheng X.H."/>
            <person name="Lai Z."/>
            <person name="Nusskern D."/>
            <person name="Zhang Q."/>
            <person name="Gu Z."/>
            <person name="Lu F."/>
            <person name="Zeesman S."/>
            <person name="Nowaczyk M.J."/>
            <person name="Teshima I."/>
            <person name="Chitayat D."/>
            <person name="Shuman C."/>
            <person name="Weksberg R."/>
            <person name="Zackai E.H."/>
            <person name="Grebe T.A."/>
            <person name="Cox S.R."/>
            <person name="Kirkpatrick S.J."/>
            <person name="Rahman N."/>
            <person name="Friedman J.M."/>
            <person name="Heng H.H."/>
            <person name="Pelicci P.G."/>
            <person name="Lo-Coco F."/>
            <person name="Belloni E."/>
            <person name="Shaffer L.G."/>
            <person name="Pober B."/>
            <person name="Morton C.C."/>
            <person name="Gusella J.F."/>
            <person name="Bruns G.A."/>
            <person name="Korf B.R."/>
            <person name="Quade B.J."/>
            <person name="Ligon A.H."/>
            <person name="Ferguson H."/>
            <person name="Higgins A.W."/>
            <person name="Leach N.T."/>
            <person name="Herrick S.R."/>
            <person name="Lemyre E."/>
            <person name="Farra C.G."/>
            <person name="Kim H.G."/>
            <person name="Summers A.M."/>
            <person name="Gripp K.W."/>
            <person name="Roberts W."/>
            <person name="Szatmari P."/>
            <person name="Winsor E.J."/>
            <person name="Grzeschik K.H."/>
            <person name="Teebi A."/>
            <person name="Minassian B.A."/>
            <person name="Kere J."/>
            <person name="Armengol L."/>
            <person name="Pujana M.A."/>
            <person name="Estivill X."/>
            <person name="Wilson M.D."/>
            <person name="Koop B.F."/>
            <person name="Tosi S."/>
            <person name="Moore G.E."/>
            <person name="Boright A.P."/>
            <person name="Zlotorynski E."/>
            <person name="Kerem B."/>
            <person name="Kroisel P.M."/>
            <person name="Petek E."/>
            <person name="Oscier D.G."/>
            <person name="Mould S.J."/>
            <person name="Dohner H."/>
            <person name="Dohner K."/>
            <person name="Rommens J.M."/>
            <person name="Vincent J.B."/>
            <person name="Venter J.C."/>
            <person name="Li P.W."/>
            <person name="Mural R.J."/>
            <person name="Adams M.D."/>
            <person name="Tsui L.C."/>
        </authorList>
    </citation>
    <scope>NUCLEOTIDE SEQUENCE [LARGE SCALE GENOMIC DNA]</scope>
</reference>
<dbReference type="AlphaFoldDB" id="A4D1I6"/>
<feature type="compositionally biased region" description="Basic residues" evidence="1">
    <location>
        <begin position="34"/>
        <end position="43"/>
    </location>
</feature>
<proteinExistence type="predicted"/>
<accession>A4D1I6</accession>
<gene>
    <name evidence="2" type="primary">LOC389533</name>
    <name evidence="2" type="ORF">tcag7.960</name>
</gene>
<dbReference type="EMBL" id="CH236949">
    <property type="protein sequence ID" value="EAL24127.1"/>
    <property type="molecule type" value="Genomic_DNA"/>
</dbReference>
<protein>
    <submittedName>
        <fullName evidence="2">LOC389533</fullName>
    </submittedName>
</protein>
<reference evidence="2" key="2">
    <citation type="submission" date="2004-06" db="EMBL/GenBank/DDBJ databases">
        <authorList>
            <person name="Scherer S.W."/>
            <person name="Cheung J."/>
            <person name="MacDonald J.R."/>
            <person name="Osborne L.R."/>
            <person name="Nakabayashi K."/>
            <person name="Herbrick J.-A."/>
            <person name="Carson A.R."/>
            <person name="Parker-Katiraee L."/>
            <person name="Skaug J."/>
            <person name="Khaja R."/>
            <person name="Zhang J."/>
            <person name="Hudek A.K."/>
            <person name="Li M."/>
            <person name="Haddad M."/>
            <person name="Duggan G.E."/>
            <person name="Fernandez B.A."/>
            <person name="Kanematsu E."/>
            <person name="Gentles S."/>
            <person name="Christopoulos C.C."/>
            <person name="Choufani S."/>
            <person name="Kwasnicka D."/>
            <person name="Zheng X.H."/>
            <person name="Nusskern D."/>
            <person name="Zhang Q."/>
            <person name="Gu Z."/>
            <person name="Lu F."/>
            <person name="Zeesman S."/>
            <person name="Teshima I."/>
            <person name="Chitayat D."/>
            <person name="Shuman C."/>
            <person name="Weksberg R."/>
            <person name="Zackai E.H."/>
            <person name="Grebe T.A."/>
            <person name="Cox S.R."/>
            <person name="Kirkpatrick S.J."/>
            <person name="Rahman N."/>
            <person name="Friedman J.M."/>
            <person name="Heng H.H.Q."/>
            <person name="Pelicci P."/>
            <person name="Lococo F."/>
            <person name="Belloni E."/>
            <person name="Shaffer L.G."/>
            <person name="Morton C.C."/>
            <person name="Pober B."/>
            <person name="Gusella J."/>
            <person name="Bruns G."/>
            <person name="Korf B.R."/>
            <person name="Quade B.J."/>
            <person name="Ligon A.H."/>
            <person name="Ferguson H."/>
            <person name="Higgins A.W."/>
            <person name="Leach N.T."/>
            <person name="Herrick S.R."/>
            <person name="Lemyre E."/>
            <person name="Farra C.G."/>
            <person name="Kim H.-G."/>
            <person name="Summers A.M."/>
            <person name="Gripp K.W."/>
            <person name="Roberts W."/>
            <person name="Szatmari P."/>
            <person name="Winsor E.J.T."/>
            <person name="Grzeschik K.-H."/>
            <person name="Teebi A."/>
            <person name="Minassian B.A."/>
            <person name="Kere J."/>
            <person name="Armengol L."/>
            <person name="Pujana M.Angel."/>
            <person name="Estivill X."/>
            <person name="Wilson M.D."/>
            <person name="Koop B.F."/>
            <person name="Tosi S."/>
            <person name="Moore G.E."/>
            <person name="Boright A.P."/>
            <person name="Zlotorynski E."/>
            <person name="Kerem B."/>
            <person name="Kroisel P.M."/>
            <person name="Petek E."/>
            <person name="Oscier D.G."/>
            <person name="Mould S.J."/>
            <person name="Doehner H."/>
            <person name="Doehner K."/>
            <person name="Rommens J.M."/>
            <person name="Vincent J.B."/>
            <person name="Venter J.C."/>
            <person name="Li P.W."/>
            <person name="Mural R.J."/>
            <person name="Adams M.D."/>
            <person name="Tsui L.-C."/>
        </authorList>
    </citation>
    <scope>NUCLEOTIDE SEQUENCE</scope>
</reference>
<feature type="region of interest" description="Disordered" evidence="1">
    <location>
        <begin position="1"/>
        <end position="44"/>
    </location>
</feature>
<sequence>MGSAPPAAVITEWPGTVTTECPGTGARGCDGKRVGRTGKRKQKQALLDEISKKACQEPSLLLMGQEKALTCAHQHPITEPTPPSGRQSPAGLPPIPLAALPLLLR</sequence>
<feature type="region of interest" description="Disordered" evidence="1">
    <location>
        <begin position="74"/>
        <end position="95"/>
    </location>
</feature>
<evidence type="ECO:0000313" key="2">
    <source>
        <dbReference type="EMBL" id="EAL24127.1"/>
    </source>
</evidence>
<evidence type="ECO:0000256" key="1">
    <source>
        <dbReference type="SAM" id="MobiDB-lite"/>
    </source>
</evidence>
<name>A4D1I6_HUMAN</name>